<feature type="region of interest" description="Disordered" evidence="1">
    <location>
        <begin position="351"/>
        <end position="371"/>
    </location>
</feature>
<name>A0A9N9ZI00_9HYPO</name>
<dbReference type="AlphaFoldDB" id="A0A9N9ZI00"/>
<evidence type="ECO:0000313" key="4">
    <source>
        <dbReference type="EMBL" id="CAH0056805.1"/>
    </source>
</evidence>
<keyword evidence="2" id="KW-0732">Signal</keyword>
<gene>
    <name evidence="4" type="ORF">CSOL1703_00006753</name>
</gene>
<feature type="domain" description="Nudix hydrolase" evidence="3">
    <location>
        <begin position="327"/>
        <end position="468"/>
    </location>
</feature>
<dbReference type="PROSITE" id="PS51462">
    <property type="entry name" value="NUDIX"/>
    <property type="match status" value="1"/>
</dbReference>
<dbReference type="InterPro" id="IPR015797">
    <property type="entry name" value="NUDIX_hydrolase-like_dom_sf"/>
</dbReference>
<feature type="chain" id="PRO_5040387552" description="Nudix hydrolase domain-containing protein" evidence="2">
    <location>
        <begin position="24"/>
        <end position="482"/>
    </location>
</feature>
<dbReference type="CDD" id="cd02883">
    <property type="entry name" value="NUDIX_Hydrolase"/>
    <property type="match status" value="1"/>
</dbReference>
<evidence type="ECO:0000256" key="2">
    <source>
        <dbReference type="SAM" id="SignalP"/>
    </source>
</evidence>
<dbReference type="InterPro" id="IPR029058">
    <property type="entry name" value="AB_hydrolase_fold"/>
</dbReference>
<sequence>MAKINSFYALMVVVSLLTSRTLAKCPVASVCAIAHAGPSIGREVVYENTNFHTHAVTLYVTGKHSNIAVLYLTDATGIVQPENKLLADSFGRAGYLTVAPDLFNGTPAPAGRDPYNPNYNQTEFLARHNPKVIDPMIDATIRYIRNVLGINRIVASGYCFGGRHAFRVLAEGRGVSASFAAHPALLQDDEILGITGPVTIAAAENDFAMSTDQRRHIEDRLLNTTQPYSLSLYSGTEHGFGVRGNVSIPQIKFAKEEAYFQAVRWFDSWGKAARNQYHITVSTRKTTSMSDTPIIKGPGYNFTADPTTSTFTVSPKSYLAANQNENYNVLATGSLVFDLSTQPEPRILLLQRSPGDSMPNRWETPGGGCDDEDESILHSAARELWEEAGLRATHISGPVGEPHLFRSRSGKKICKFNFLVQAEVNSKGHLEVKLDPNEHQKFVWATLKEVQEKKVNDIELAFTTADTENVILEAFASINKDH</sequence>
<keyword evidence="5" id="KW-1185">Reference proteome</keyword>
<dbReference type="InterPro" id="IPR002925">
    <property type="entry name" value="Dienelactn_hydro"/>
</dbReference>
<dbReference type="Gene3D" id="3.90.79.10">
    <property type="entry name" value="Nucleoside Triphosphate Pyrophosphohydrolase"/>
    <property type="match status" value="1"/>
</dbReference>
<evidence type="ECO:0000259" key="3">
    <source>
        <dbReference type="PROSITE" id="PS51462"/>
    </source>
</evidence>
<dbReference type="GO" id="GO:0016787">
    <property type="term" value="F:hydrolase activity"/>
    <property type="evidence" value="ECO:0007669"/>
    <property type="project" value="InterPro"/>
</dbReference>
<accession>A0A9N9ZI00</accession>
<dbReference type="Pfam" id="PF01738">
    <property type="entry name" value="DLH"/>
    <property type="match status" value="1"/>
</dbReference>
<dbReference type="Gene3D" id="3.40.50.1820">
    <property type="entry name" value="alpha/beta hydrolase"/>
    <property type="match status" value="1"/>
</dbReference>
<protein>
    <recommendedName>
        <fullName evidence="3">Nudix hydrolase domain-containing protein</fullName>
    </recommendedName>
</protein>
<evidence type="ECO:0000256" key="1">
    <source>
        <dbReference type="SAM" id="MobiDB-lite"/>
    </source>
</evidence>
<proteinExistence type="predicted"/>
<dbReference type="SUPFAM" id="SSF55811">
    <property type="entry name" value="Nudix"/>
    <property type="match status" value="1"/>
</dbReference>
<evidence type="ECO:0000313" key="5">
    <source>
        <dbReference type="Proteomes" id="UP000775872"/>
    </source>
</evidence>
<dbReference type="InterPro" id="IPR000086">
    <property type="entry name" value="NUDIX_hydrolase_dom"/>
</dbReference>
<dbReference type="PANTHER" id="PTHR17630">
    <property type="entry name" value="DIENELACTONE HYDROLASE"/>
    <property type="match status" value="1"/>
</dbReference>
<organism evidence="4 5">
    <name type="scientific">Clonostachys solani</name>
    <dbReference type="NCBI Taxonomy" id="160281"/>
    <lineage>
        <taxon>Eukaryota</taxon>
        <taxon>Fungi</taxon>
        <taxon>Dikarya</taxon>
        <taxon>Ascomycota</taxon>
        <taxon>Pezizomycotina</taxon>
        <taxon>Sordariomycetes</taxon>
        <taxon>Hypocreomycetidae</taxon>
        <taxon>Hypocreales</taxon>
        <taxon>Bionectriaceae</taxon>
        <taxon>Clonostachys</taxon>
    </lineage>
</organism>
<dbReference type="EMBL" id="CABFOC020000063">
    <property type="protein sequence ID" value="CAH0056805.1"/>
    <property type="molecule type" value="Genomic_DNA"/>
</dbReference>
<reference evidence="4" key="1">
    <citation type="submission" date="2021-10" db="EMBL/GenBank/DDBJ databases">
        <authorList>
            <person name="Piombo E."/>
        </authorList>
    </citation>
    <scope>NUCLEOTIDE SEQUENCE</scope>
</reference>
<feature type="signal peptide" evidence="2">
    <location>
        <begin position="1"/>
        <end position="23"/>
    </location>
</feature>
<dbReference type="PANTHER" id="PTHR17630:SF44">
    <property type="entry name" value="PROTEIN AIM2"/>
    <property type="match status" value="1"/>
</dbReference>
<dbReference type="SUPFAM" id="SSF53474">
    <property type="entry name" value="alpha/beta-Hydrolases"/>
    <property type="match status" value="1"/>
</dbReference>
<dbReference type="Proteomes" id="UP000775872">
    <property type="component" value="Unassembled WGS sequence"/>
</dbReference>
<dbReference type="OrthoDB" id="17560at2759"/>
<dbReference type="Pfam" id="PF00293">
    <property type="entry name" value="NUDIX"/>
    <property type="match status" value="1"/>
</dbReference>
<comment type="caution">
    <text evidence="4">The sequence shown here is derived from an EMBL/GenBank/DDBJ whole genome shotgun (WGS) entry which is preliminary data.</text>
</comment>